<evidence type="ECO:0000313" key="1">
    <source>
        <dbReference type="EMBL" id="NHN29606.1"/>
    </source>
</evidence>
<keyword evidence="2" id="KW-1185">Reference proteome</keyword>
<dbReference type="InterPro" id="IPR025234">
    <property type="entry name" value="YjzH-like"/>
</dbReference>
<organism evidence="1 2">
    <name type="scientific">Paenibacillus agricola</name>
    <dbReference type="NCBI Taxonomy" id="2716264"/>
    <lineage>
        <taxon>Bacteria</taxon>
        <taxon>Bacillati</taxon>
        <taxon>Bacillota</taxon>
        <taxon>Bacilli</taxon>
        <taxon>Bacillales</taxon>
        <taxon>Paenibacillaceae</taxon>
        <taxon>Paenibacillus</taxon>
    </lineage>
</organism>
<reference evidence="1" key="1">
    <citation type="submission" date="2020-03" db="EMBL/GenBank/DDBJ databases">
        <title>Draft sequencing of Paenibacilllus sp. S3N08.</title>
        <authorList>
            <person name="Kim D.-U."/>
        </authorList>
    </citation>
    <scope>NUCLEOTIDE SEQUENCE</scope>
    <source>
        <strain evidence="1">S3N08</strain>
    </source>
</reference>
<name>A0ABX0J6A2_9BACL</name>
<gene>
    <name evidence="1" type="ORF">G9U52_07130</name>
</gene>
<dbReference type="Proteomes" id="UP001165962">
    <property type="component" value="Unassembled WGS sequence"/>
</dbReference>
<accession>A0ABX0J6A2</accession>
<protein>
    <submittedName>
        <fullName evidence="1">DUF4177 domain-containing protein</fullName>
    </submittedName>
</protein>
<evidence type="ECO:0000313" key="2">
    <source>
        <dbReference type="Proteomes" id="UP001165962"/>
    </source>
</evidence>
<proteinExistence type="predicted"/>
<dbReference type="Pfam" id="PF13783">
    <property type="entry name" value="DUF4177"/>
    <property type="match status" value="1"/>
</dbReference>
<sequence>MWQAAKKSLGETRRVGGKLGLTEFDSELNAMGYQGWELVSCFDTNQQQGSSKEVISVFKRRK</sequence>
<comment type="caution">
    <text evidence="1">The sequence shown here is derived from an EMBL/GenBank/DDBJ whole genome shotgun (WGS) entry which is preliminary data.</text>
</comment>
<dbReference type="EMBL" id="JAAOIW010000002">
    <property type="protein sequence ID" value="NHN29606.1"/>
    <property type="molecule type" value="Genomic_DNA"/>
</dbReference>